<evidence type="ECO:0000256" key="2">
    <source>
        <dbReference type="SAM" id="MobiDB-lite"/>
    </source>
</evidence>
<accession>A0ABR1QHD3</accession>
<comment type="caution">
    <text evidence="4">The sequence shown here is derived from an EMBL/GenBank/DDBJ whole genome shotgun (WGS) entry which is preliminary data.</text>
</comment>
<gene>
    <name evidence="4" type="ORF">PG986_005371</name>
</gene>
<feature type="compositionally biased region" description="Polar residues" evidence="2">
    <location>
        <begin position="68"/>
        <end position="82"/>
    </location>
</feature>
<feature type="region of interest" description="Disordered" evidence="2">
    <location>
        <begin position="181"/>
        <end position="204"/>
    </location>
</feature>
<feature type="compositionally biased region" description="Low complexity" evidence="2">
    <location>
        <begin position="183"/>
        <end position="196"/>
    </location>
</feature>
<dbReference type="Pfam" id="PF00172">
    <property type="entry name" value="Zn_clus"/>
    <property type="match status" value="1"/>
</dbReference>
<evidence type="ECO:0000313" key="4">
    <source>
        <dbReference type="EMBL" id="KAK7956149.1"/>
    </source>
</evidence>
<keyword evidence="5" id="KW-1185">Reference proteome</keyword>
<protein>
    <recommendedName>
        <fullName evidence="3">Zn(2)-C6 fungal-type domain-containing protein</fullName>
    </recommendedName>
</protein>
<dbReference type="PROSITE" id="PS50048">
    <property type="entry name" value="ZN2_CY6_FUNGAL_2"/>
    <property type="match status" value="1"/>
</dbReference>
<feature type="compositionally biased region" description="Low complexity" evidence="2">
    <location>
        <begin position="86"/>
        <end position="103"/>
    </location>
</feature>
<dbReference type="RefSeq" id="XP_066701455.1">
    <property type="nucleotide sequence ID" value="XM_066841593.1"/>
</dbReference>
<dbReference type="CDD" id="cd00067">
    <property type="entry name" value="GAL4"/>
    <property type="match status" value="1"/>
</dbReference>
<reference evidence="4 5" key="1">
    <citation type="submission" date="2023-01" db="EMBL/GenBank/DDBJ databases">
        <title>Analysis of 21 Apiospora genomes using comparative genomics revels a genus with tremendous synthesis potential of carbohydrate active enzymes and secondary metabolites.</title>
        <authorList>
            <person name="Sorensen T."/>
        </authorList>
    </citation>
    <scope>NUCLEOTIDE SEQUENCE [LARGE SCALE GENOMIC DNA]</scope>
    <source>
        <strain evidence="4 5">CBS 24483</strain>
    </source>
</reference>
<feature type="domain" description="Zn(2)-C6 fungal-type" evidence="3">
    <location>
        <begin position="30"/>
        <end position="62"/>
    </location>
</feature>
<dbReference type="InterPro" id="IPR036864">
    <property type="entry name" value="Zn2-C6_fun-type_DNA-bd_sf"/>
</dbReference>
<feature type="region of interest" description="Disordered" evidence="2">
    <location>
        <begin position="68"/>
        <end position="145"/>
    </location>
</feature>
<dbReference type="EMBL" id="JAQQWE010000004">
    <property type="protein sequence ID" value="KAK7956149.1"/>
    <property type="molecule type" value="Genomic_DNA"/>
</dbReference>
<organism evidence="4 5">
    <name type="scientific">Apiospora aurea</name>
    <dbReference type="NCBI Taxonomy" id="335848"/>
    <lineage>
        <taxon>Eukaryota</taxon>
        <taxon>Fungi</taxon>
        <taxon>Dikarya</taxon>
        <taxon>Ascomycota</taxon>
        <taxon>Pezizomycotina</taxon>
        <taxon>Sordariomycetes</taxon>
        <taxon>Xylariomycetidae</taxon>
        <taxon>Amphisphaeriales</taxon>
        <taxon>Apiosporaceae</taxon>
        <taxon>Apiospora</taxon>
    </lineage>
</organism>
<sequence>MYGIIAFDNRRKPLTAEFRAELRKYRRGSACKGCRISRSRCSGKLDGTPCDRCQRLGNPCLYTTNNNSQGQCTAATTTPTQRSSHHGNNSNTSGPTSPNGSTPDDSQDKNKQTTPPSTVTPEPSNAENGALDALDGNTLSTGPNYDESQSLPYYAHEFGLDGWCQQLQDLPSMADFAWPQLDASPASTPKSSSSAPLRDDPQCPPPPTLFQEAQAVIPGNGGGACSLPSAPHTSGAFEENLEEGQNGDVGASTDDTAAVLSSTHSFLEPPGGWPLALEEASEAITGYHCQCLQGLTSSLSMLRCSLARYQGGLEADLGIRASGGSGGSMSSSQVRADEFLELFEKVFEKLRRAETCPLACMLSQDLAILLLLVVEQLVKLLLGFATDLFIGSAASSLSSSVFEPEGDEARQQNAAAGRSGSSSWRVSVGAFEITDPTEHQLLVKQLLQNRAQGLGAFIAKLSDMMKHKGLNGLGTDLRRIREGLCNTLQNFN</sequence>
<evidence type="ECO:0000259" key="3">
    <source>
        <dbReference type="PROSITE" id="PS50048"/>
    </source>
</evidence>
<proteinExistence type="predicted"/>
<feature type="compositionally biased region" description="Low complexity" evidence="2">
    <location>
        <begin position="113"/>
        <end position="124"/>
    </location>
</feature>
<dbReference type="Gene3D" id="4.10.240.10">
    <property type="entry name" value="Zn(2)-C6 fungal-type DNA-binding domain"/>
    <property type="match status" value="1"/>
</dbReference>
<dbReference type="InterPro" id="IPR001138">
    <property type="entry name" value="Zn2Cys6_DnaBD"/>
</dbReference>
<dbReference type="SUPFAM" id="SSF57701">
    <property type="entry name" value="Zn2/Cys6 DNA-binding domain"/>
    <property type="match status" value="1"/>
</dbReference>
<dbReference type="Proteomes" id="UP001391051">
    <property type="component" value="Unassembled WGS sequence"/>
</dbReference>
<evidence type="ECO:0000313" key="5">
    <source>
        <dbReference type="Proteomes" id="UP001391051"/>
    </source>
</evidence>
<dbReference type="GeneID" id="92074655"/>
<name>A0ABR1QHD3_9PEZI</name>
<keyword evidence="1" id="KW-0539">Nucleus</keyword>
<dbReference type="PROSITE" id="PS00463">
    <property type="entry name" value="ZN2_CY6_FUNGAL_1"/>
    <property type="match status" value="1"/>
</dbReference>
<evidence type="ECO:0000256" key="1">
    <source>
        <dbReference type="ARBA" id="ARBA00023242"/>
    </source>
</evidence>